<dbReference type="EMBL" id="VSRR010003512">
    <property type="protein sequence ID" value="MPC36416.1"/>
    <property type="molecule type" value="Genomic_DNA"/>
</dbReference>
<gene>
    <name evidence="1" type="ORF">E2C01_029873</name>
</gene>
<keyword evidence="2" id="KW-1185">Reference proteome</keyword>
<organism evidence="1 2">
    <name type="scientific">Portunus trituberculatus</name>
    <name type="common">Swimming crab</name>
    <name type="synonym">Neptunus trituberculatus</name>
    <dbReference type="NCBI Taxonomy" id="210409"/>
    <lineage>
        <taxon>Eukaryota</taxon>
        <taxon>Metazoa</taxon>
        <taxon>Ecdysozoa</taxon>
        <taxon>Arthropoda</taxon>
        <taxon>Crustacea</taxon>
        <taxon>Multicrustacea</taxon>
        <taxon>Malacostraca</taxon>
        <taxon>Eumalacostraca</taxon>
        <taxon>Eucarida</taxon>
        <taxon>Decapoda</taxon>
        <taxon>Pleocyemata</taxon>
        <taxon>Brachyura</taxon>
        <taxon>Eubrachyura</taxon>
        <taxon>Portunoidea</taxon>
        <taxon>Portunidae</taxon>
        <taxon>Portuninae</taxon>
        <taxon>Portunus</taxon>
    </lineage>
</organism>
<dbReference type="AlphaFoldDB" id="A0A5B7ETE0"/>
<evidence type="ECO:0000313" key="1">
    <source>
        <dbReference type="EMBL" id="MPC36416.1"/>
    </source>
</evidence>
<sequence>MTIKKGYREEMNMDNFVGRLCLQKRGSGGQQSDIVTSATQGQIPLKAGRSSIHCQTVEQYPKATAQPCLHHQEPL</sequence>
<comment type="caution">
    <text evidence="1">The sequence shown here is derived from an EMBL/GenBank/DDBJ whole genome shotgun (WGS) entry which is preliminary data.</text>
</comment>
<dbReference type="Proteomes" id="UP000324222">
    <property type="component" value="Unassembled WGS sequence"/>
</dbReference>
<proteinExistence type="predicted"/>
<protein>
    <submittedName>
        <fullName evidence="1">Uncharacterized protein</fullName>
    </submittedName>
</protein>
<accession>A0A5B7ETE0</accession>
<reference evidence="1 2" key="1">
    <citation type="submission" date="2019-05" db="EMBL/GenBank/DDBJ databases">
        <title>Another draft genome of Portunus trituberculatus and its Hox gene families provides insights of decapod evolution.</title>
        <authorList>
            <person name="Jeong J.-H."/>
            <person name="Song I."/>
            <person name="Kim S."/>
            <person name="Choi T."/>
            <person name="Kim D."/>
            <person name="Ryu S."/>
            <person name="Kim W."/>
        </authorList>
    </citation>
    <scope>NUCLEOTIDE SEQUENCE [LARGE SCALE GENOMIC DNA]</scope>
    <source>
        <tissue evidence="1">Muscle</tissue>
    </source>
</reference>
<name>A0A5B7ETE0_PORTR</name>
<evidence type="ECO:0000313" key="2">
    <source>
        <dbReference type="Proteomes" id="UP000324222"/>
    </source>
</evidence>